<comment type="caution">
    <text evidence="1">The sequence shown here is derived from an EMBL/GenBank/DDBJ whole genome shotgun (WGS) entry which is preliminary data.</text>
</comment>
<dbReference type="AlphaFoldDB" id="A0AAV8VS80"/>
<gene>
    <name evidence="1" type="ORF">NQ315_008344</name>
</gene>
<name>A0AAV8VS80_9CUCU</name>
<dbReference type="EMBL" id="JANEYG010000037">
    <property type="protein sequence ID" value="KAJ8916945.1"/>
    <property type="molecule type" value="Genomic_DNA"/>
</dbReference>
<accession>A0AAV8VS80</accession>
<dbReference type="Proteomes" id="UP001159042">
    <property type="component" value="Unassembled WGS sequence"/>
</dbReference>
<keyword evidence="2" id="KW-1185">Reference proteome</keyword>
<evidence type="ECO:0008006" key="3">
    <source>
        <dbReference type="Google" id="ProtNLM"/>
    </source>
</evidence>
<protein>
    <recommendedName>
        <fullName evidence="3">Reverse transcriptase domain-containing protein</fullName>
    </recommendedName>
</protein>
<sequence>MTVGKIKGIHVQPAGILVSFDVMSLFTKVPLNETLEKLHRRLAMMEKDAILVDVGTACTRATFFALRNQLY</sequence>
<organism evidence="1 2">
    <name type="scientific">Exocentrus adspersus</name>
    <dbReference type="NCBI Taxonomy" id="1586481"/>
    <lineage>
        <taxon>Eukaryota</taxon>
        <taxon>Metazoa</taxon>
        <taxon>Ecdysozoa</taxon>
        <taxon>Arthropoda</taxon>
        <taxon>Hexapoda</taxon>
        <taxon>Insecta</taxon>
        <taxon>Pterygota</taxon>
        <taxon>Neoptera</taxon>
        <taxon>Endopterygota</taxon>
        <taxon>Coleoptera</taxon>
        <taxon>Polyphaga</taxon>
        <taxon>Cucujiformia</taxon>
        <taxon>Chrysomeloidea</taxon>
        <taxon>Cerambycidae</taxon>
        <taxon>Lamiinae</taxon>
        <taxon>Acanthocinini</taxon>
        <taxon>Exocentrus</taxon>
    </lineage>
</organism>
<proteinExistence type="predicted"/>
<evidence type="ECO:0000313" key="2">
    <source>
        <dbReference type="Proteomes" id="UP001159042"/>
    </source>
</evidence>
<reference evidence="1 2" key="1">
    <citation type="journal article" date="2023" name="Insect Mol. Biol.">
        <title>Genome sequencing provides insights into the evolution of gene families encoding plant cell wall-degrading enzymes in longhorned beetles.</title>
        <authorList>
            <person name="Shin N.R."/>
            <person name="Okamura Y."/>
            <person name="Kirsch R."/>
            <person name="Pauchet Y."/>
        </authorList>
    </citation>
    <scope>NUCLEOTIDE SEQUENCE [LARGE SCALE GENOMIC DNA]</scope>
    <source>
        <strain evidence="1">EAD_L_NR</strain>
    </source>
</reference>
<evidence type="ECO:0000313" key="1">
    <source>
        <dbReference type="EMBL" id="KAJ8916945.1"/>
    </source>
</evidence>